<reference evidence="1 2" key="1">
    <citation type="submission" date="2020-04" db="EMBL/GenBank/DDBJ databases">
        <title>Rhizobium sp. S-51 isolated from soil.</title>
        <authorList>
            <person name="Dahal R.H."/>
        </authorList>
    </citation>
    <scope>NUCLEOTIDE SEQUENCE [LARGE SCALE GENOMIC DNA]</scope>
    <source>
        <strain evidence="1 2">S-51</strain>
    </source>
</reference>
<protein>
    <submittedName>
        <fullName evidence="1">Uncharacterized protein</fullName>
    </submittedName>
</protein>
<dbReference type="Proteomes" id="UP000541470">
    <property type="component" value="Unassembled WGS sequence"/>
</dbReference>
<comment type="caution">
    <text evidence="1">The sequence shown here is derived from an EMBL/GenBank/DDBJ whole genome shotgun (WGS) entry which is preliminary data.</text>
</comment>
<keyword evidence="2" id="KW-1185">Reference proteome</keyword>
<gene>
    <name evidence="1" type="ORF">HHL25_07940</name>
</gene>
<dbReference type="AlphaFoldDB" id="A0A7Y0AV68"/>
<dbReference type="RefSeq" id="WP_169588853.1">
    <property type="nucleotide sequence ID" value="NZ_JABBGK010000001.1"/>
</dbReference>
<sequence length="79" mass="9376">MRILGIFALCLVALFTVFGWRWYQYVTNDQELYDEMGIELNSRMPEPLRKWGCDRLYQTFGNAFPPMGCESEADPKQWM</sequence>
<dbReference type="EMBL" id="JABBGK010000001">
    <property type="protein sequence ID" value="NML74049.1"/>
    <property type="molecule type" value="Genomic_DNA"/>
</dbReference>
<evidence type="ECO:0000313" key="1">
    <source>
        <dbReference type="EMBL" id="NML74049.1"/>
    </source>
</evidence>
<evidence type="ECO:0000313" key="2">
    <source>
        <dbReference type="Proteomes" id="UP000541470"/>
    </source>
</evidence>
<accession>A0A7Y0AV68</accession>
<proteinExistence type="predicted"/>
<organism evidence="1 2">
    <name type="scientific">Rhizobium terricola</name>
    <dbReference type="NCBI Taxonomy" id="2728849"/>
    <lineage>
        <taxon>Bacteria</taxon>
        <taxon>Pseudomonadati</taxon>
        <taxon>Pseudomonadota</taxon>
        <taxon>Alphaproteobacteria</taxon>
        <taxon>Hyphomicrobiales</taxon>
        <taxon>Rhizobiaceae</taxon>
        <taxon>Rhizobium/Agrobacterium group</taxon>
        <taxon>Rhizobium</taxon>
    </lineage>
</organism>
<name>A0A7Y0AV68_9HYPH</name>